<dbReference type="STRING" id="97972.A0A2V1DI86"/>
<evidence type="ECO:0000313" key="2">
    <source>
        <dbReference type="EMBL" id="PVH97906.1"/>
    </source>
</evidence>
<gene>
    <name evidence="2" type="ORF">DM02DRAFT_616160</name>
</gene>
<dbReference type="OrthoDB" id="2103031at2759"/>
<proteinExistence type="predicted"/>
<dbReference type="AlphaFoldDB" id="A0A2V1DI86"/>
<sequence length="321" mass="36788">MGWLWGSGNAANDKLDASLRDFLDKENPTGPKPSLPSKPVEKSTETQTTEPEPQKPIVPPESQFQDGRYAHLWKNYVPQHQLEDRSKSEQDRLRDAVDSFNDRKADVGRAAMENCAFEYMAQFDCFKSPNWTQASTMCRAETRTFNRCYDIQSKFLKALGYMTMEYRSPEDSEAIQMHADRLYQQMLEQEKLIEKAKEEGKPIPKFEGILSKQNVARAMADKITGAAPSAPGQVITEEEEAAVWKRIKPESRKLYEKKIAELPPEEREIERKAILGELKAEGSMVKSVEQTFIEERINRMKRKEAGQATIGDMIKSLWGWD</sequence>
<evidence type="ECO:0000256" key="1">
    <source>
        <dbReference type="SAM" id="MobiDB-lite"/>
    </source>
</evidence>
<evidence type="ECO:0000313" key="3">
    <source>
        <dbReference type="Proteomes" id="UP000244855"/>
    </source>
</evidence>
<keyword evidence="3" id="KW-1185">Reference proteome</keyword>
<accession>A0A2V1DI86</accession>
<dbReference type="Proteomes" id="UP000244855">
    <property type="component" value="Unassembled WGS sequence"/>
</dbReference>
<name>A0A2V1DI86_9PLEO</name>
<protein>
    <recommendedName>
        <fullName evidence="4">Autophagy-related protein 6</fullName>
    </recommendedName>
</protein>
<reference evidence="2 3" key="1">
    <citation type="journal article" date="2018" name="Sci. Rep.">
        <title>Comparative genomics provides insights into the lifestyle and reveals functional heterogeneity of dark septate endophytic fungi.</title>
        <authorList>
            <person name="Knapp D.G."/>
            <person name="Nemeth J.B."/>
            <person name="Barry K."/>
            <person name="Hainaut M."/>
            <person name="Henrissat B."/>
            <person name="Johnson J."/>
            <person name="Kuo A."/>
            <person name="Lim J.H.P."/>
            <person name="Lipzen A."/>
            <person name="Nolan M."/>
            <person name="Ohm R.A."/>
            <person name="Tamas L."/>
            <person name="Grigoriev I.V."/>
            <person name="Spatafora J.W."/>
            <person name="Nagy L.G."/>
            <person name="Kovacs G.M."/>
        </authorList>
    </citation>
    <scope>NUCLEOTIDE SEQUENCE [LARGE SCALE GENOMIC DNA]</scope>
    <source>
        <strain evidence="2 3">DSE2036</strain>
    </source>
</reference>
<feature type="compositionally biased region" description="Basic and acidic residues" evidence="1">
    <location>
        <begin position="17"/>
        <end position="27"/>
    </location>
</feature>
<feature type="region of interest" description="Disordered" evidence="1">
    <location>
        <begin position="17"/>
        <end position="63"/>
    </location>
</feature>
<evidence type="ECO:0008006" key="4">
    <source>
        <dbReference type="Google" id="ProtNLM"/>
    </source>
</evidence>
<dbReference type="EMBL" id="KZ805425">
    <property type="protein sequence ID" value="PVH97906.1"/>
    <property type="molecule type" value="Genomic_DNA"/>
</dbReference>
<organism evidence="2 3">
    <name type="scientific">Periconia macrospinosa</name>
    <dbReference type="NCBI Taxonomy" id="97972"/>
    <lineage>
        <taxon>Eukaryota</taxon>
        <taxon>Fungi</taxon>
        <taxon>Dikarya</taxon>
        <taxon>Ascomycota</taxon>
        <taxon>Pezizomycotina</taxon>
        <taxon>Dothideomycetes</taxon>
        <taxon>Pleosporomycetidae</taxon>
        <taxon>Pleosporales</taxon>
        <taxon>Massarineae</taxon>
        <taxon>Periconiaceae</taxon>
        <taxon>Periconia</taxon>
    </lineage>
</organism>